<keyword evidence="2" id="KW-0805">Transcription regulation</keyword>
<evidence type="ECO:0000256" key="1">
    <source>
        <dbReference type="ARBA" id="ARBA00004123"/>
    </source>
</evidence>
<dbReference type="SUPFAM" id="SSF47459">
    <property type="entry name" value="HLH, helix-loop-helix DNA-binding domain"/>
    <property type="match status" value="1"/>
</dbReference>
<dbReference type="GO" id="GO:0000981">
    <property type="term" value="F:DNA-binding transcription factor activity, RNA polymerase II-specific"/>
    <property type="evidence" value="ECO:0000318"/>
    <property type="project" value="GO_Central"/>
</dbReference>
<dbReference type="Gramene" id="mRNA:HanXRQr2_Chr16g0726861">
    <property type="protein sequence ID" value="mRNA:HanXRQr2_Chr16g0726861"/>
    <property type="gene ID" value="HanXRQr2_Chr16g0726861"/>
</dbReference>
<dbReference type="CDD" id="cd11393">
    <property type="entry name" value="bHLH_AtbHLH_like"/>
    <property type="match status" value="1"/>
</dbReference>
<dbReference type="PANTHER" id="PTHR16223:SF53">
    <property type="entry name" value="TRANSCRIPTION FACTOR BHLH68-LIKE"/>
    <property type="match status" value="1"/>
</dbReference>
<dbReference type="InterPro" id="IPR045239">
    <property type="entry name" value="bHLH95_bHLH"/>
</dbReference>
<accession>A0A251RVS9</accession>
<dbReference type="InParanoid" id="A0A251RVS9"/>
<keyword evidence="3" id="KW-0238">DNA-binding</keyword>
<reference evidence="9" key="2">
    <citation type="submission" date="2017-02" db="EMBL/GenBank/DDBJ databases">
        <title>Sunflower complete genome.</title>
        <authorList>
            <person name="Langlade N."/>
            <person name="Munos S."/>
        </authorList>
    </citation>
    <scope>NUCLEOTIDE SEQUENCE [LARGE SCALE GENOMIC DNA]</scope>
    <source>
        <tissue evidence="9">Leaves</tissue>
    </source>
</reference>
<evidence type="ECO:0000259" key="7">
    <source>
        <dbReference type="PROSITE" id="PS50888"/>
    </source>
</evidence>
<evidence type="ECO:0000256" key="2">
    <source>
        <dbReference type="ARBA" id="ARBA00023015"/>
    </source>
</evidence>
<name>A0A251RVS9_HELAN</name>
<dbReference type="InterPro" id="IPR011598">
    <property type="entry name" value="bHLH_dom"/>
</dbReference>
<evidence type="ECO:0000313" key="8">
    <source>
        <dbReference type="EMBL" id="KAF5758226.1"/>
    </source>
</evidence>
<gene>
    <name evidence="9" type="ORF">HannXRQ_Chr16g0501141</name>
    <name evidence="8" type="ORF">HanXRQr2_Chr16g0726861</name>
</gene>
<dbReference type="GO" id="GO:0000978">
    <property type="term" value="F:RNA polymerase II cis-regulatory region sequence-specific DNA binding"/>
    <property type="evidence" value="ECO:0000318"/>
    <property type="project" value="GO_Central"/>
</dbReference>
<dbReference type="GO" id="GO:0046983">
    <property type="term" value="F:protein dimerization activity"/>
    <property type="evidence" value="ECO:0007669"/>
    <property type="project" value="InterPro"/>
</dbReference>
<keyword evidence="5" id="KW-0539">Nucleus</keyword>
<dbReference type="EMBL" id="CM007905">
    <property type="protein sequence ID" value="OTF90577.1"/>
    <property type="molecule type" value="Genomic_DNA"/>
</dbReference>
<dbReference type="GO" id="GO:0005634">
    <property type="term" value="C:nucleus"/>
    <property type="evidence" value="ECO:0000318"/>
    <property type="project" value="GO_Central"/>
</dbReference>
<evidence type="ECO:0000313" key="10">
    <source>
        <dbReference type="Proteomes" id="UP000215914"/>
    </source>
</evidence>
<feature type="compositionally biased region" description="Polar residues" evidence="6">
    <location>
        <begin position="148"/>
        <end position="161"/>
    </location>
</feature>
<evidence type="ECO:0000256" key="6">
    <source>
        <dbReference type="SAM" id="MobiDB-lite"/>
    </source>
</evidence>
<feature type="region of interest" description="Disordered" evidence="6">
    <location>
        <begin position="185"/>
        <end position="244"/>
    </location>
</feature>
<organism evidence="9 10">
    <name type="scientific">Helianthus annuus</name>
    <name type="common">Common sunflower</name>
    <dbReference type="NCBI Taxonomy" id="4232"/>
    <lineage>
        <taxon>Eukaryota</taxon>
        <taxon>Viridiplantae</taxon>
        <taxon>Streptophyta</taxon>
        <taxon>Embryophyta</taxon>
        <taxon>Tracheophyta</taxon>
        <taxon>Spermatophyta</taxon>
        <taxon>Magnoliopsida</taxon>
        <taxon>eudicotyledons</taxon>
        <taxon>Gunneridae</taxon>
        <taxon>Pentapetalae</taxon>
        <taxon>asterids</taxon>
        <taxon>campanulids</taxon>
        <taxon>Asterales</taxon>
        <taxon>Asteraceae</taxon>
        <taxon>Asteroideae</taxon>
        <taxon>Heliantheae alliance</taxon>
        <taxon>Heliantheae</taxon>
        <taxon>Helianthus</taxon>
    </lineage>
</organism>
<reference evidence="8 10" key="1">
    <citation type="journal article" date="2017" name="Nature">
        <title>The sunflower genome provides insights into oil metabolism, flowering and Asterid evolution.</title>
        <authorList>
            <person name="Badouin H."/>
            <person name="Gouzy J."/>
            <person name="Grassa C.J."/>
            <person name="Murat F."/>
            <person name="Staton S.E."/>
            <person name="Cottret L."/>
            <person name="Lelandais-Briere C."/>
            <person name="Owens G.L."/>
            <person name="Carrere S."/>
            <person name="Mayjonade B."/>
            <person name="Legrand L."/>
            <person name="Gill N."/>
            <person name="Kane N.C."/>
            <person name="Bowers J.E."/>
            <person name="Hubner S."/>
            <person name="Bellec A."/>
            <person name="Berard A."/>
            <person name="Berges H."/>
            <person name="Blanchet N."/>
            <person name="Boniface M.C."/>
            <person name="Brunel D."/>
            <person name="Catrice O."/>
            <person name="Chaidir N."/>
            <person name="Claudel C."/>
            <person name="Donnadieu C."/>
            <person name="Faraut T."/>
            <person name="Fievet G."/>
            <person name="Helmstetter N."/>
            <person name="King M."/>
            <person name="Knapp S.J."/>
            <person name="Lai Z."/>
            <person name="Le Paslier M.C."/>
            <person name="Lippi Y."/>
            <person name="Lorenzon L."/>
            <person name="Mandel J.R."/>
            <person name="Marage G."/>
            <person name="Marchand G."/>
            <person name="Marquand E."/>
            <person name="Bret-Mestries E."/>
            <person name="Morien E."/>
            <person name="Nambeesan S."/>
            <person name="Nguyen T."/>
            <person name="Pegot-Espagnet P."/>
            <person name="Pouilly N."/>
            <person name="Raftis F."/>
            <person name="Sallet E."/>
            <person name="Schiex T."/>
            <person name="Thomas J."/>
            <person name="Vandecasteele C."/>
            <person name="Vares D."/>
            <person name="Vear F."/>
            <person name="Vautrin S."/>
            <person name="Crespi M."/>
            <person name="Mangin B."/>
            <person name="Burke J.M."/>
            <person name="Salse J."/>
            <person name="Munos S."/>
            <person name="Vincourt P."/>
            <person name="Rieseberg L.H."/>
            <person name="Langlade N.B."/>
        </authorList>
    </citation>
    <scope>NUCLEOTIDE SEQUENCE [LARGE SCALE GENOMIC DNA]</scope>
    <source>
        <strain evidence="10">cv. SF193</strain>
        <tissue evidence="8">Leaves</tissue>
    </source>
</reference>
<dbReference type="EMBL" id="MNCJ02000331">
    <property type="protein sequence ID" value="KAF5758226.1"/>
    <property type="molecule type" value="Genomic_DNA"/>
</dbReference>
<keyword evidence="4" id="KW-0804">Transcription</keyword>
<sequence>MMGENPNYWWSLNGKLQTPSSQQAFNPTFLSTPQLPLPLPLPLPVPPPSSILNPPYLFGSSLLVPAPNPNALADQQHHENQDFPVSWSQLLMNGLANDQEHQNLRAAHVGEVKYGYLDNQQSRQLYNNYSNKNDHHGNNNSTEEDLQACSSSWSPQLPSVGSSSTMSLSTTTMFDFSSKIDSRNQHANQYSSQYDDTSTSGVSKKPRFQSSSIRPNSPMESNDTFTSGTSKRARPQHSSTQTPLKVRKEKLGDRISALHQLVSPFGKTDTASVLLEATAQIRFLEGQIEALSSPYMNLANNVSGGTRHQHTPDGKTLPKDLASRGLCLVPVSCMDHIDTTNMTTNGAEFWTPALGGGF</sequence>
<keyword evidence="10" id="KW-1185">Reference proteome</keyword>
<dbReference type="PROSITE" id="PS50888">
    <property type="entry name" value="BHLH"/>
    <property type="match status" value="1"/>
</dbReference>
<feature type="domain" description="BHLH" evidence="7">
    <location>
        <begin position="235"/>
        <end position="284"/>
    </location>
</feature>
<dbReference type="InterPro" id="IPR036638">
    <property type="entry name" value="HLH_DNA-bd_sf"/>
</dbReference>
<dbReference type="PANTHER" id="PTHR16223">
    <property type="entry name" value="TRANSCRIPTION FACTOR BHLH83-RELATED"/>
    <property type="match status" value="1"/>
</dbReference>
<feature type="compositionally biased region" description="Polar residues" evidence="6">
    <location>
        <begin position="185"/>
        <end position="243"/>
    </location>
</feature>
<evidence type="ECO:0000256" key="3">
    <source>
        <dbReference type="ARBA" id="ARBA00023125"/>
    </source>
</evidence>
<evidence type="ECO:0000256" key="4">
    <source>
        <dbReference type="ARBA" id="ARBA00023163"/>
    </source>
</evidence>
<proteinExistence type="predicted"/>
<dbReference type="Proteomes" id="UP000215914">
    <property type="component" value="Chromosome 16"/>
</dbReference>
<reference evidence="8" key="3">
    <citation type="submission" date="2020-06" db="EMBL/GenBank/DDBJ databases">
        <title>Helianthus annuus Genome sequencing and assembly Release 2.</title>
        <authorList>
            <person name="Gouzy J."/>
            <person name="Langlade N."/>
            <person name="Munos S."/>
        </authorList>
    </citation>
    <scope>NUCLEOTIDE SEQUENCE</scope>
    <source>
        <tissue evidence="8">Leaves</tissue>
    </source>
</reference>
<feature type="region of interest" description="Disordered" evidence="6">
    <location>
        <begin position="127"/>
        <end position="167"/>
    </location>
</feature>
<comment type="subcellular location">
    <subcellularLocation>
        <location evidence="1">Nucleus</location>
    </subcellularLocation>
</comment>
<protein>
    <submittedName>
        <fullName evidence="9">Putative myc-type, basic helix-loop-helix (BHLH) domain-containing protein</fullName>
    </submittedName>
    <submittedName>
        <fullName evidence="8">Transcription factor bHLH family</fullName>
    </submittedName>
</protein>
<dbReference type="AlphaFoldDB" id="A0A251RVS9"/>
<evidence type="ECO:0000256" key="5">
    <source>
        <dbReference type="ARBA" id="ARBA00023242"/>
    </source>
</evidence>
<dbReference type="InterPro" id="IPR045843">
    <property type="entry name" value="IND-like"/>
</dbReference>
<dbReference type="OMA" id="MVDVIKQ"/>
<dbReference type="OrthoDB" id="1692520at2759"/>
<evidence type="ECO:0000313" key="9">
    <source>
        <dbReference type="EMBL" id="OTF90577.1"/>
    </source>
</evidence>
<dbReference type="GO" id="GO:0006357">
    <property type="term" value="P:regulation of transcription by RNA polymerase II"/>
    <property type="evidence" value="ECO:0000318"/>
    <property type="project" value="GO_Central"/>
</dbReference>